<dbReference type="EMBL" id="BAABIB010000002">
    <property type="protein sequence ID" value="GAA5150661.1"/>
    <property type="molecule type" value="Genomic_DNA"/>
</dbReference>
<name>A0ABP9PRA1_9PSEU</name>
<dbReference type="Proteomes" id="UP001500192">
    <property type="component" value="Unassembled WGS sequence"/>
</dbReference>
<evidence type="ECO:0000313" key="16">
    <source>
        <dbReference type="Proteomes" id="UP001500192"/>
    </source>
</evidence>
<dbReference type="Pfam" id="PF12911">
    <property type="entry name" value="OppC_N"/>
    <property type="match status" value="1"/>
</dbReference>
<evidence type="ECO:0000259" key="14">
    <source>
        <dbReference type="PROSITE" id="PS50928"/>
    </source>
</evidence>
<evidence type="ECO:0000256" key="6">
    <source>
        <dbReference type="ARBA" id="ARBA00022856"/>
    </source>
</evidence>
<evidence type="ECO:0000256" key="1">
    <source>
        <dbReference type="ARBA" id="ARBA00004429"/>
    </source>
</evidence>
<organism evidence="15 16">
    <name type="scientific">Amycolatopsis dongchuanensis</name>
    <dbReference type="NCBI Taxonomy" id="1070866"/>
    <lineage>
        <taxon>Bacteria</taxon>
        <taxon>Bacillati</taxon>
        <taxon>Actinomycetota</taxon>
        <taxon>Actinomycetes</taxon>
        <taxon>Pseudonocardiales</taxon>
        <taxon>Pseudonocardiaceae</taxon>
        <taxon>Amycolatopsis</taxon>
    </lineage>
</organism>
<keyword evidence="2 12" id="KW-0813">Transport</keyword>
<keyword evidence="9 12" id="KW-0472">Membrane</keyword>
<accession>A0ABP9PRA1</accession>
<gene>
    <name evidence="15" type="ORF">GCM10023214_00320</name>
</gene>
<evidence type="ECO:0000256" key="2">
    <source>
        <dbReference type="ARBA" id="ARBA00022448"/>
    </source>
</evidence>
<evidence type="ECO:0000256" key="3">
    <source>
        <dbReference type="ARBA" id="ARBA00022475"/>
    </source>
</evidence>
<evidence type="ECO:0000256" key="11">
    <source>
        <dbReference type="ARBA" id="ARBA00072251"/>
    </source>
</evidence>
<dbReference type="InterPro" id="IPR025966">
    <property type="entry name" value="OppC_N"/>
</dbReference>
<evidence type="ECO:0000256" key="5">
    <source>
        <dbReference type="ARBA" id="ARBA00022692"/>
    </source>
</evidence>
<feature type="transmembrane region" description="Helical" evidence="12">
    <location>
        <begin position="276"/>
        <end position="299"/>
    </location>
</feature>
<keyword evidence="4" id="KW-0997">Cell inner membrane</keyword>
<feature type="domain" description="ABC transmembrane type-1" evidence="14">
    <location>
        <begin position="106"/>
        <end position="296"/>
    </location>
</feature>
<comment type="subcellular location">
    <subcellularLocation>
        <location evidence="1">Cell inner membrane</location>
        <topology evidence="1">Multi-pass membrane protein</topology>
    </subcellularLocation>
    <subcellularLocation>
        <location evidence="12">Cell membrane</location>
        <topology evidence="12">Multi-pass membrane protein</topology>
    </subcellularLocation>
</comment>
<dbReference type="Pfam" id="PF00528">
    <property type="entry name" value="BPD_transp_1"/>
    <property type="match status" value="1"/>
</dbReference>
<evidence type="ECO:0000313" key="15">
    <source>
        <dbReference type="EMBL" id="GAA5150661.1"/>
    </source>
</evidence>
<dbReference type="PROSITE" id="PS50928">
    <property type="entry name" value="ABC_TM1"/>
    <property type="match status" value="1"/>
</dbReference>
<evidence type="ECO:0000256" key="10">
    <source>
        <dbReference type="ARBA" id="ARBA00024202"/>
    </source>
</evidence>
<reference evidence="16" key="1">
    <citation type="journal article" date="2019" name="Int. J. Syst. Evol. Microbiol.">
        <title>The Global Catalogue of Microorganisms (GCM) 10K type strain sequencing project: providing services to taxonomists for standard genome sequencing and annotation.</title>
        <authorList>
            <consortium name="The Broad Institute Genomics Platform"/>
            <consortium name="The Broad Institute Genome Sequencing Center for Infectious Disease"/>
            <person name="Wu L."/>
            <person name="Ma J."/>
        </authorList>
    </citation>
    <scope>NUCLEOTIDE SEQUENCE [LARGE SCALE GENOMIC DNA]</scope>
    <source>
        <strain evidence="16">JCM 18054</strain>
    </source>
</reference>
<dbReference type="PANTHER" id="PTHR43386:SF2">
    <property type="entry name" value="OLIGOPEPTIDE TRANSPORT SYSTEM PERMEASE PROTEIN OPPC"/>
    <property type="match status" value="1"/>
</dbReference>
<keyword evidence="7" id="KW-0653">Protein transport</keyword>
<protein>
    <recommendedName>
        <fullName evidence="11">Oligopeptide transport system permease protein OppC</fullName>
    </recommendedName>
</protein>
<evidence type="ECO:0000256" key="13">
    <source>
        <dbReference type="SAM" id="MobiDB-lite"/>
    </source>
</evidence>
<dbReference type="InterPro" id="IPR000515">
    <property type="entry name" value="MetI-like"/>
</dbReference>
<dbReference type="Gene3D" id="1.10.3720.10">
    <property type="entry name" value="MetI-like"/>
    <property type="match status" value="1"/>
</dbReference>
<proteinExistence type="inferred from homology"/>
<keyword evidence="3" id="KW-1003">Cell membrane</keyword>
<dbReference type="CDD" id="cd06261">
    <property type="entry name" value="TM_PBP2"/>
    <property type="match status" value="1"/>
</dbReference>
<dbReference type="PANTHER" id="PTHR43386">
    <property type="entry name" value="OLIGOPEPTIDE TRANSPORT SYSTEM PERMEASE PROTEIN APPC"/>
    <property type="match status" value="1"/>
</dbReference>
<feature type="transmembrane region" description="Helical" evidence="12">
    <location>
        <begin position="108"/>
        <end position="133"/>
    </location>
</feature>
<feature type="transmembrane region" description="Helical" evidence="12">
    <location>
        <begin position="46"/>
        <end position="68"/>
    </location>
</feature>
<feature type="region of interest" description="Disordered" evidence="13">
    <location>
        <begin position="1"/>
        <end position="29"/>
    </location>
</feature>
<dbReference type="SUPFAM" id="SSF161098">
    <property type="entry name" value="MetI-like"/>
    <property type="match status" value="1"/>
</dbReference>
<comment type="similarity">
    <text evidence="10">Belongs to the binding-protein-dependent transport system permease family. OppBC subfamily.</text>
</comment>
<keyword evidence="5 12" id="KW-0812">Transmembrane</keyword>
<keyword evidence="6" id="KW-0571">Peptide transport</keyword>
<sequence length="312" mass="33472">MADMNSLVAGEAASSAQREGTLPPEALPEPASQGKLVLRKFLRHKLAMISTVVLLVIVLIAVIMPIFWPHAYEDAGFPSFAKPSGDFPLGTTQVGKDMVSQILRGTQFSLLIAVVVSVLGTLIGVIFGSLAGYLRGFTDSALSRLTDLFLIVPQIAAAAIMAKMFGHGSWFVVAIVLALFAWMPIARITRAEAMALSQREFVEAARAAGAGTGRIIFRHLVPNMVGSITVNATLAVAQAVLVEAALSFIGLGVQPPDTSLGRIILENYAQVQTRPWLFFGPFVVLVLISLSINFIGDGLRDAFDPRQRRMKA</sequence>
<dbReference type="InterPro" id="IPR050366">
    <property type="entry name" value="BP-dependent_transpt_permease"/>
</dbReference>
<evidence type="ECO:0000256" key="8">
    <source>
        <dbReference type="ARBA" id="ARBA00022989"/>
    </source>
</evidence>
<feature type="transmembrane region" description="Helical" evidence="12">
    <location>
        <begin position="145"/>
        <end position="162"/>
    </location>
</feature>
<feature type="transmembrane region" description="Helical" evidence="12">
    <location>
        <begin position="228"/>
        <end position="251"/>
    </location>
</feature>
<keyword evidence="16" id="KW-1185">Reference proteome</keyword>
<evidence type="ECO:0000256" key="4">
    <source>
        <dbReference type="ARBA" id="ARBA00022519"/>
    </source>
</evidence>
<evidence type="ECO:0000256" key="9">
    <source>
        <dbReference type="ARBA" id="ARBA00023136"/>
    </source>
</evidence>
<evidence type="ECO:0000256" key="7">
    <source>
        <dbReference type="ARBA" id="ARBA00022927"/>
    </source>
</evidence>
<feature type="transmembrane region" description="Helical" evidence="12">
    <location>
        <begin position="168"/>
        <end position="189"/>
    </location>
</feature>
<keyword evidence="8 12" id="KW-1133">Transmembrane helix</keyword>
<evidence type="ECO:0000256" key="12">
    <source>
        <dbReference type="RuleBase" id="RU363032"/>
    </source>
</evidence>
<dbReference type="InterPro" id="IPR035906">
    <property type="entry name" value="MetI-like_sf"/>
</dbReference>
<comment type="caution">
    <text evidence="15">The sequence shown here is derived from an EMBL/GenBank/DDBJ whole genome shotgun (WGS) entry which is preliminary data.</text>
</comment>